<comment type="cofactor">
    <cofactor evidence="1 15">
        <name>heme</name>
        <dbReference type="ChEBI" id="CHEBI:30413"/>
    </cofactor>
</comment>
<proteinExistence type="inferred from homology"/>
<feature type="domain" description="ABC transmembrane type-1" evidence="19">
    <location>
        <begin position="1486"/>
        <end position="1777"/>
    </location>
</feature>
<dbReference type="InterPro" id="IPR017871">
    <property type="entry name" value="ABC_transporter-like_CS"/>
</dbReference>
<dbReference type="InterPro" id="IPR027417">
    <property type="entry name" value="P-loop_NTPase"/>
</dbReference>
<feature type="transmembrane region" description="Helical" evidence="17">
    <location>
        <begin position="708"/>
        <end position="729"/>
    </location>
</feature>
<evidence type="ECO:0000256" key="17">
    <source>
        <dbReference type="SAM" id="Phobius"/>
    </source>
</evidence>
<evidence type="ECO:0000256" key="12">
    <source>
        <dbReference type="ARBA" id="ARBA00023004"/>
    </source>
</evidence>
<dbReference type="InterPro" id="IPR003439">
    <property type="entry name" value="ABC_transporter-like_ATP-bd"/>
</dbReference>
<feature type="domain" description="ABC transporter" evidence="18">
    <location>
        <begin position="1183"/>
        <end position="1425"/>
    </location>
</feature>
<evidence type="ECO:0000259" key="19">
    <source>
        <dbReference type="PROSITE" id="PS50929"/>
    </source>
</evidence>
<keyword evidence="21" id="KW-1185">Reference proteome</keyword>
<feature type="region of interest" description="Disordered" evidence="16">
    <location>
        <begin position="1409"/>
        <end position="1438"/>
    </location>
</feature>
<keyword evidence="10" id="KW-0067">ATP-binding</keyword>
<evidence type="ECO:0000256" key="11">
    <source>
        <dbReference type="ARBA" id="ARBA00022989"/>
    </source>
</evidence>
<feature type="transmembrane region" description="Helical" evidence="17">
    <location>
        <begin position="1124"/>
        <end position="1144"/>
    </location>
</feature>
<dbReference type="Proteomes" id="UP000019487">
    <property type="component" value="Unassembled WGS sequence"/>
</dbReference>
<feature type="transmembrane region" description="Helical" evidence="17">
    <location>
        <begin position="1534"/>
        <end position="1559"/>
    </location>
</feature>
<dbReference type="EMBL" id="AYSA01000525">
    <property type="protein sequence ID" value="ESZ91235.1"/>
    <property type="molecule type" value="Genomic_DNA"/>
</dbReference>
<dbReference type="PANTHER" id="PTHR24223">
    <property type="entry name" value="ATP-BINDING CASSETTE SUB-FAMILY C"/>
    <property type="match status" value="1"/>
</dbReference>
<dbReference type="GO" id="GO:0016020">
    <property type="term" value="C:membrane"/>
    <property type="evidence" value="ECO:0007669"/>
    <property type="project" value="UniProtKB-SubCell"/>
</dbReference>
<evidence type="ECO:0000256" key="2">
    <source>
        <dbReference type="ARBA" id="ARBA00004141"/>
    </source>
</evidence>
<dbReference type="InterPro" id="IPR036396">
    <property type="entry name" value="Cyt_P450_sf"/>
</dbReference>
<organism evidence="20 21">
    <name type="scientific">Sclerotinia borealis (strain F-4128)</name>
    <dbReference type="NCBI Taxonomy" id="1432307"/>
    <lineage>
        <taxon>Eukaryota</taxon>
        <taxon>Fungi</taxon>
        <taxon>Dikarya</taxon>
        <taxon>Ascomycota</taxon>
        <taxon>Pezizomycotina</taxon>
        <taxon>Leotiomycetes</taxon>
        <taxon>Helotiales</taxon>
        <taxon>Sclerotiniaceae</taxon>
        <taxon>Sclerotinia</taxon>
    </lineage>
</organism>
<evidence type="ECO:0000313" key="20">
    <source>
        <dbReference type="EMBL" id="ESZ91235.1"/>
    </source>
</evidence>
<feature type="compositionally biased region" description="Basic and acidic residues" evidence="16">
    <location>
        <begin position="910"/>
        <end position="920"/>
    </location>
</feature>
<evidence type="ECO:0000256" key="4">
    <source>
        <dbReference type="ARBA" id="ARBA00010617"/>
    </source>
</evidence>
<dbReference type="SUPFAM" id="SSF52540">
    <property type="entry name" value="P-loop containing nucleoside triphosphate hydrolases"/>
    <property type="match status" value="2"/>
</dbReference>
<dbReference type="InterPro" id="IPR003593">
    <property type="entry name" value="AAA+_ATPase"/>
</dbReference>
<dbReference type="CDD" id="cd03250">
    <property type="entry name" value="ABCC_MRP_domain1"/>
    <property type="match status" value="1"/>
</dbReference>
<evidence type="ECO:0000256" key="14">
    <source>
        <dbReference type="ARBA" id="ARBA00023136"/>
    </source>
</evidence>
<protein>
    <submittedName>
        <fullName evidence="20">Putative ABC bile acid transporter</fullName>
    </submittedName>
</protein>
<dbReference type="FunFam" id="3.40.50.300:FF:000610">
    <property type="entry name" value="Multidrug resistance-associated ABC transporter"/>
    <property type="match status" value="1"/>
</dbReference>
<dbReference type="PROSITE" id="PS00211">
    <property type="entry name" value="ABC_TRANSPORTER_1"/>
    <property type="match status" value="1"/>
</dbReference>
<feature type="transmembrane region" description="Helical" evidence="17">
    <location>
        <begin position="650"/>
        <end position="666"/>
    </location>
</feature>
<keyword evidence="15" id="KW-0349">Heme</keyword>
<comment type="similarity">
    <text evidence="3">Belongs to the ABC transporter superfamily. ABCC family. Conjugate transporter (TC 3.A.1.208) subfamily.</text>
</comment>
<comment type="similarity">
    <text evidence="4">Belongs to the cytochrome P450 family.</text>
</comment>
<keyword evidence="11 17" id="KW-1133">Transmembrane helix</keyword>
<dbReference type="PROSITE" id="PS50893">
    <property type="entry name" value="ABC_TRANSPORTER_2"/>
    <property type="match status" value="2"/>
</dbReference>
<keyword evidence="12 15" id="KW-0408">Iron</keyword>
<dbReference type="GO" id="GO:0004497">
    <property type="term" value="F:monooxygenase activity"/>
    <property type="evidence" value="ECO:0007669"/>
    <property type="project" value="InterPro"/>
</dbReference>
<evidence type="ECO:0000256" key="8">
    <source>
        <dbReference type="ARBA" id="ARBA00022737"/>
    </source>
</evidence>
<dbReference type="Pfam" id="PF00067">
    <property type="entry name" value="p450"/>
    <property type="match status" value="1"/>
</dbReference>
<sequence>MLTNVLNARVGLILRSFYFTCLASMENEYLPSLHIVAFIAALSGLIIYFAVPYFLSPLSKVPSIHWSSGYSSLWITWTRWRGQELAAVYQAHQNLGPLVRLGPKDLSVSCYSEGVRKIYGSGFDKPMYYDFFSYYGKPNSFCSLTQHDHTYHRKRISGVYTKSALFKSDELLIMAQKMLYDRFIPSLMTQSRQNQPSELLEISYSLCIDVVTQFIFGYKSGSNFIEDSPREVREWLEHYEKRFCSEAFWSQELPTTTRVLKFLGVDFLPEGYVESTQYLEDWMMKMCDSADAVLDDEYMKPEDTPLVYQQVKLGQVKVSPDKNLQQDRLAVASELFDHMSGAREVLGLVVAYTIYYISRHPNAQDRLRDELATAGVSMKQPSTDDEKTTMPEPSVLDKLPYLSAILMESFRMRPNSTPLPRITPHDRSVSLAGYHDIPPATRVNTFQWLIHRDPTKWKEVDEWKPERWLESKDDKEGESRLWAFGSGPRMCIGVNFTYYIMRYMLVAIFTNFRTTVINPETFGQFPAGSLEDKLWVSFWYGTMAGITDSNSEGMLSLVFVGLASLWAGYEAKASFSFSSLRARRLGYRYSHLSTSQGYSDNDGDADPKELKQFSDRLPKTLALTFLVIDLIFVLIRLLPIEAAQPPLPQIIARILIGMQLGLLFGVSSPVKRFNIGCCAGTSCFVSIVASLYHVYWVYRGTPEATRSIGFLVVGELISLLLAGICAFLLPRRPGVIYHGRPVDGQLTVSAIERYSFSWTQSLLTRAKVEGRLEYEDLPALDQAGRSDELLSQISELTKRRSRSLWLTVFRAHRAKFFLQWSLTIASGFALYAPQLCMLQILTLLEQRGDAHFNSLDVWFWVVALGLAKMAQVVVESWLEWTNWALLSVPVRSQLAAMIFRKSLRTKDIKGTEVGDEKEAEQSSVDVEPGDEVPEDENLLGDSSRANESPDNEELTKSGEEEDETSSGVHQGFINLVGSDAVRISNFAAENNLFLSTLVNLSFALLILFRLLGWQGVCAGLVMPIMLTPLNLRATRLYSDAQGSVMSIRDQRMAIVGEALQGIRQIKFTSLEGRWQAMIMTIRTKELKEQWLVYVLTSGLLCIWASAPLLFSTVALAVYGWQNGGMSPAVAFTALSIFGTLEYALSVVPNLITEAIDANVSVGRIEKHLEREEKTMPQMTGEIVLFNHATVRWPSNVESSDAFSLRDLDLEFPKSELSIICGKTGSGKSLLLASILGESDVTAGSISLPGTQSVDAEEEWIDHSLVAYVAQIPWTENATIRDNILFGLPFIRERYEQVVWACALETDIEIMPDGELTEVGANGINLSGGQRWRITYARALYSRAGTLVLDDIFSAVDAHVGRHILEHGLLGSLAEGRTRILATHHEDLALPHASYIVRLSNSTHASSIARTITQKPQSTSRVRSSTAKAKQSRDSSYTSDSSFENLEIIEPPKPTRFVEEEVRERGRIKWTVYKVYMSAAGGFRFWFTALGVFVLAQAALLGRAWLVKLWTENHNNVKPTVDSRQESSNLGNGHLYFYLGWYLFISLMAAALSGIKFAFFCHGCIEASRKLFDAFTFTVLRAPLRWLDKVPQGRVLNRFSSDFTAIDTKLARDISHFWEEGLAFLAIVTAGLFVSIYMLIPSLVLSAVSVYYVAEYLPGAREIKRLEATAQSPVFEHYGSTLTGIITIRAFRKTDEYLTLMHDRLDEYARATWNLWLTQRWMSFRMSAIGAAFSFAVASVVVARPQIDAALAGFALSFSLKYSEAVVEMIRRYSAIELDMNSTERVVEYTNMPVENQSGISPPQNWPAHGDIEIKNLVAAYAPELPPVLKGITLKIKGGQRIGVIGRTGSGKSSLTLALFRFIAARSGNIIIDGVDISEITLHELRSRLAIIPQDPVLFSGTLRSNLDLFGVYDEEVLLQALRHVHLLQTPLNTHEEDQKQSQGKTTFESLDSAISEGGLSLSQGERQLVCLARAIVSRPKIMVLDEATSAVDMATDTLIQRSIRERFDGSTLIVIAHRLSTIADFDKILVLDNGEVVEFDEPKKLLQNRDGAFRKMLDHSGEREKLERLVMDT</sequence>
<evidence type="ECO:0000256" key="13">
    <source>
        <dbReference type="ARBA" id="ARBA00023026"/>
    </source>
</evidence>
<feature type="transmembrane region" description="Helical" evidence="17">
    <location>
        <begin position="1013"/>
        <end position="1031"/>
    </location>
</feature>
<evidence type="ECO:0000256" key="1">
    <source>
        <dbReference type="ARBA" id="ARBA00001971"/>
    </source>
</evidence>
<keyword evidence="5" id="KW-0813">Transport</keyword>
<dbReference type="HOGENOM" id="CLU_000604_27_6_1"/>
<dbReference type="GO" id="GO:0140359">
    <property type="term" value="F:ABC-type transporter activity"/>
    <property type="evidence" value="ECO:0007669"/>
    <property type="project" value="InterPro"/>
</dbReference>
<dbReference type="SMART" id="SM00382">
    <property type="entry name" value="AAA"/>
    <property type="match status" value="2"/>
</dbReference>
<keyword evidence="7 15" id="KW-0479">Metal-binding</keyword>
<evidence type="ECO:0000256" key="6">
    <source>
        <dbReference type="ARBA" id="ARBA00022692"/>
    </source>
</evidence>
<evidence type="ECO:0000256" key="16">
    <source>
        <dbReference type="SAM" id="MobiDB-lite"/>
    </source>
</evidence>
<dbReference type="PANTHER" id="PTHR24223:SF456">
    <property type="entry name" value="MULTIDRUG RESISTANCE-ASSOCIATED PROTEIN LETHAL(2)03659"/>
    <property type="match status" value="1"/>
</dbReference>
<dbReference type="InterPro" id="IPR050173">
    <property type="entry name" value="ABC_transporter_C-like"/>
</dbReference>
<keyword evidence="8" id="KW-0677">Repeat</keyword>
<dbReference type="Gene3D" id="1.10.630.10">
    <property type="entry name" value="Cytochrome P450"/>
    <property type="match status" value="1"/>
</dbReference>
<evidence type="ECO:0000256" key="10">
    <source>
        <dbReference type="ARBA" id="ARBA00022840"/>
    </source>
</evidence>
<feature type="transmembrane region" description="Helical" evidence="17">
    <location>
        <begin position="1621"/>
        <end position="1653"/>
    </location>
</feature>
<dbReference type="Gene3D" id="1.20.1560.10">
    <property type="entry name" value="ABC transporter type 1, transmembrane domain"/>
    <property type="match status" value="2"/>
</dbReference>
<comment type="caution">
    <text evidence="20">The sequence shown here is derived from an EMBL/GenBank/DDBJ whole genome shotgun (WGS) entry which is preliminary data.</text>
</comment>
<dbReference type="GO" id="GO:0005737">
    <property type="term" value="C:cytoplasm"/>
    <property type="evidence" value="ECO:0007669"/>
    <property type="project" value="UniProtKB-ARBA"/>
</dbReference>
<feature type="region of interest" description="Disordered" evidence="16">
    <location>
        <begin position="910"/>
        <end position="967"/>
    </location>
</feature>
<feature type="transmembrane region" description="Helical" evidence="17">
    <location>
        <begin position="1482"/>
        <end position="1505"/>
    </location>
</feature>
<dbReference type="GO" id="GO:0016887">
    <property type="term" value="F:ATP hydrolysis activity"/>
    <property type="evidence" value="ECO:0007669"/>
    <property type="project" value="InterPro"/>
</dbReference>
<dbReference type="InterPro" id="IPR011527">
    <property type="entry name" value="ABC1_TM_dom"/>
</dbReference>
<dbReference type="InterPro" id="IPR002403">
    <property type="entry name" value="Cyt_P450_E_grp-IV"/>
</dbReference>
<feature type="transmembrane region" description="Helical" evidence="17">
    <location>
        <begin position="857"/>
        <end position="874"/>
    </location>
</feature>
<feature type="transmembrane region" description="Helical" evidence="17">
    <location>
        <begin position="991"/>
        <end position="1007"/>
    </location>
</feature>
<name>W9C9J0_SCLBF</name>
<feature type="transmembrane region" description="Helical" evidence="17">
    <location>
        <begin position="620"/>
        <end position="638"/>
    </location>
</feature>
<dbReference type="STRING" id="1432307.W9C9J0"/>
<feature type="transmembrane region" description="Helical" evidence="17">
    <location>
        <begin position="673"/>
        <end position="696"/>
    </location>
</feature>
<reference evidence="20 21" key="1">
    <citation type="journal article" date="2014" name="Genome Announc.">
        <title>Draft genome sequence of Sclerotinia borealis, a psychrophilic plant pathogenic fungus.</title>
        <authorList>
            <person name="Mardanov A.V."/>
            <person name="Beletsky A.V."/>
            <person name="Kadnikov V.V."/>
            <person name="Ignatov A.N."/>
            <person name="Ravin N.V."/>
        </authorList>
    </citation>
    <scope>NUCLEOTIDE SEQUENCE [LARGE SCALE GENOMIC DNA]</scope>
    <source>
        <strain evidence="21">F-4157</strain>
    </source>
</reference>
<evidence type="ECO:0000256" key="3">
    <source>
        <dbReference type="ARBA" id="ARBA00009726"/>
    </source>
</evidence>
<dbReference type="CDD" id="cd18596">
    <property type="entry name" value="ABC_6TM_VMR1_D1_like"/>
    <property type="match status" value="1"/>
</dbReference>
<evidence type="ECO:0000256" key="5">
    <source>
        <dbReference type="ARBA" id="ARBA00022448"/>
    </source>
</evidence>
<dbReference type="InterPro" id="IPR036640">
    <property type="entry name" value="ABC1_TM_sf"/>
</dbReference>
<keyword evidence="9" id="KW-0547">Nucleotide-binding</keyword>
<feature type="compositionally biased region" description="Polar residues" evidence="16">
    <location>
        <begin position="1409"/>
        <end position="1428"/>
    </location>
</feature>
<evidence type="ECO:0000313" key="21">
    <source>
        <dbReference type="Proteomes" id="UP000019487"/>
    </source>
</evidence>
<feature type="binding site" description="axial binding residue" evidence="15">
    <location>
        <position position="491"/>
    </location>
    <ligand>
        <name>heme</name>
        <dbReference type="ChEBI" id="CHEBI:30413"/>
    </ligand>
    <ligandPart>
        <name>Fe</name>
        <dbReference type="ChEBI" id="CHEBI:18248"/>
    </ligandPart>
</feature>
<accession>W9C9J0</accession>
<dbReference type="PROSITE" id="PS00086">
    <property type="entry name" value="CYTOCHROME_P450"/>
    <property type="match status" value="1"/>
</dbReference>
<dbReference type="Pfam" id="PF00005">
    <property type="entry name" value="ABC_tran"/>
    <property type="match status" value="2"/>
</dbReference>
<dbReference type="SUPFAM" id="SSF90123">
    <property type="entry name" value="ABC transporter transmembrane region"/>
    <property type="match status" value="2"/>
</dbReference>
<dbReference type="PROSITE" id="PS50929">
    <property type="entry name" value="ABC_TM1F"/>
    <property type="match status" value="2"/>
</dbReference>
<evidence type="ECO:0000256" key="15">
    <source>
        <dbReference type="PIRSR" id="PIRSR602403-1"/>
    </source>
</evidence>
<evidence type="ECO:0000256" key="7">
    <source>
        <dbReference type="ARBA" id="ARBA00022723"/>
    </source>
</evidence>
<feature type="domain" description="ABC transmembrane type-1" evidence="19">
    <location>
        <begin position="973"/>
        <end position="1156"/>
    </location>
</feature>
<keyword evidence="6 17" id="KW-0812">Transmembrane</keyword>
<feature type="transmembrane region" description="Helical" evidence="17">
    <location>
        <begin position="35"/>
        <end position="55"/>
    </location>
</feature>
<comment type="subcellular location">
    <subcellularLocation>
        <location evidence="2">Membrane</location>
        <topology evidence="2">Multi-pass membrane protein</topology>
    </subcellularLocation>
</comment>
<keyword evidence="14 17" id="KW-0472">Membrane</keyword>
<gene>
    <name evidence="20" type="ORF">SBOR_8381</name>
</gene>
<dbReference type="GO" id="GO:0016705">
    <property type="term" value="F:oxidoreductase activity, acting on paired donors, with incorporation or reduction of molecular oxygen"/>
    <property type="evidence" value="ECO:0007669"/>
    <property type="project" value="InterPro"/>
</dbReference>
<feature type="compositionally biased region" description="Acidic residues" evidence="16">
    <location>
        <begin position="927"/>
        <end position="938"/>
    </location>
</feature>
<feature type="domain" description="ABC transporter" evidence="18">
    <location>
        <begin position="1811"/>
        <end position="2058"/>
    </location>
</feature>
<dbReference type="FunFam" id="1.20.1560.10:FF:000013">
    <property type="entry name" value="ABC transporter C family member 2"/>
    <property type="match status" value="1"/>
</dbReference>
<dbReference type="Gene3D" id="3.40.50.300">
    <property type="entry name" value="P-loop containing nucleotide triphosphate hydrolases"/>
    <property type="match status" value="2"/>
</dbReference>
<evidence type="ECO:0000256" key="9">
    <source>
        <dbReference type="ARBA" id="ARBA00022741"/>
    </source>
</evidence>
<dbReference type="CDD" id="cd03244">
    <property type="entry name" value="ABCC_MRP_domain2"/>
    <property type="match status" value="1"/>
</dbReference>
<dbReference type="CDD" id="cd18604">
    <property type="entry name" value="ABC_6TM_VMR1_D2_like"/>
    <property type="match status" value="1"/>
</dbReference>
<dbReference type="PRINTS" id="PR00465">
    <property type="entry name" value="EP450IV"/>
</dbReference>
<dbReference type="GO" id="GO:0005524">
    <property type="term" value="F:ATP binding"/>
    <property type="evidence" value="ECO:0007669"/>
    <property type="project" value="UniProtKB-KW"/>
</dbReference>
<feature type="transmembrane region" description="Helical" evidence="17">
    <location>
        <begin position="1090"/>
        <end position="1118"/>
    </location>
</feature>
<dbReference type="SUPFAM" id="SSF48264">
    <property type="entry name" value="Cytochrome P450"/>
    <property type="match status" value="1"/>
</dbReference>
<dbReference type="InterPro" id="IPR001128">
    <property type="entry name" value="Cyt_P450"/>
</dbReference>
<dbReference type="GO" id="GO:0020037">
    <property type="term" value="F:heme binding"/>
    <property type="evidence" value="ECO:0007669"/>
    <property type="project" value="InterPro"/>
</dbReference>
<dbReference type="GO" id="GO:0005506">
    <property type="term" value="F:iron ion binding"/>
    <property type="evidence" value="ECO:0007669"/>
    <property type="project" value="InterPro"/>
</dbReference>
<dbReference type="InterPro" id="IPR017972">
    <property type="entry name" value="Cyt_P450_CS"/>
</dbReference>
<evidence type="ECO:0000259" key="18">
    <source>
        <dbReference type="PROSITE" id="PS50893"/>
    </source>
</evidence>
<dbReference type="Pfam" id="PF00664">
    <property type="entry name" value="ABC_membrane"/>
    <property type="match status" value="2"/>
</dbReference>
<dbReference type="OrthoDB" id="6500128at2759"/>
<keyword evidence="13" id="KW-0843">Virulence</keyword>